<feature type="signal peptide" evidence="2">
    <location>
        <begin position="1"/>
        <end position="15"/>
    </location>
</feature>
<feature type="domain" description="DUF4124" evidence="3">
    <location>
        <begin position="4"/>
        <end position="54"/>
    </location>
</feature>
<dbReference type="AlphaFoldDB" id="A0A6L8KEJ9"/>
<sequence length="160" mass="18323">MKALLLLMLALPAHAQMYKWTDANGRVHYSDRPQDGVAAKPLQVENAPAAASPSDDNWREREKISRQNRVRQAQAERRLAAAEQSEKARQQPFNPSMNRSDKPLTDDELCTRDRQQIEFAEKTKNLTVLPLGPRSEAQRQEIIRERKTNHALACAEGRRR</sequence>
<organism evidence="4 5">
    <name type="scientific">Duganella flavida</name>
    <dbReference type="NCBI Taxonomy" id="2692175"/>
    <lineage>
        <taxon>Bacteria</taxon>
        <taxon>Pseudomonadati</taxon>
        <taxon>Pseudomonadota</taxon>
        <taxon>Betaproteobacteria</taxon>
        <taxon>Burkholderiales</taxon>
        <taxon>Oxalobacteraceae</taxon>
        <taxon>Telluria group</taxon>
        <taxon>Duganella</taxon>
    </lineage>
</organism>
<keyword evidence="5" id="KW-1185">Reference proteome</keyword>
<evidence type="ECO:0000313" key="5">
    <source>
        <dbReference type="Proteomes" id="UP000479335"/>
    </source>
</evidence>
<evidence type="ECO:0000259" key="3">
    <source>
        <dbReference type="Pfam" id="PF13511"/>
    </source>
</evidence>
<evidence type="ECO:0000256" key="2">
    <source>
        <dbReference type="SAM" id="SignalP"/>
    </source>
</evidence>
<proteinExistence type="predicted"/>
<feature type="compositionally biased region" description="Basic and acidic residues" evidence="1">
    <location>
        <begin position="74"/>
        <end position="89"/>
    </location>
</feature>
<reference evidence="4 5" key="1">
    <citation type="submission" date="2019-12" db="EMBL/GenBank/DDBJ databases">
        <title>Novel species isolated from a subtropical stream in China.</title>
        <authorList>
            <person name="Lu H."/>
        </authorList>
    </citation>
    <scope>NUCLEOTIDE SEQUENCE [LARGE SCALE GENOMIC DNA]</scope>
    <source>
        <strain evidence="4 5">FT135W</strain>
    </source>
</reference>
<dbReference type="InterPro" id="IPR025392">
    <property type="entry name" value="DUF4124"/>
</dbReference>
<dbReference type="Pfam" id="PF13511">
    <property type="entry name" value="DUF4124"/>
    <property type="match status" value="1"/>
</dbReference>
<protein>
    <submittedName>
        <fullName evidence="4">DUF4124 domain-containing protein</fullName>
    </submittedName>
</protein>
<keyword evidence="2" id="KW-0732">Signal</keyword>
<dbReference type="Proteomes" id="UP000479335">
    <property type="component" value="Unassembled WGS sequence"/>
</dbReference>
<gene>
    <name evidence="4" type="ORF">GTP46_24905</name>
</gene>
<dbReference type="RefSeq" id="WP_161009314.1">
    <property type="nucleotide sequence ID" value="NZ_WWCN01000019.1"/>
</dbReference>
<feature type="region of interest" description="Disordered" evidence="1">
    <location>
        <begin position="39"/>
        <end position="107"/>
    </location>
</feature>
<evidence type="ECO:0000313" key="4">
    <source>
        <dbReference type="EMBL" id="MYM25873.1"/>
    </source>
</evidence>
<feature type="compositionally biased region" description="Basic and acidic residues" evidence="1">
    <location>
        <begin position="56"/>
        <end position="65"/>
    </location>
</feature>
<dbReference type="EMBL" id="WWCN01000019">
    <property type="protein sequence ID" value="MYM25873.1"/>
    <property type="molecule type" value="Genomic_DNA"/>
</dbReference>
<evidence type="ECO:0000256" key="1">
    <source>
        <dbReference type="SAM" id="MobiDB-lite"/>
    </source>
</evidence>
<comment type="caution">
    <text evidence="4">The sequence shown here is derived from an EMBL/GenBank/DDBJ whole genome shotgun (WGS) entry which is preliminary data.</text>
</comment>
<name>A0A6L8KEJ9_9BURK</name>
<feature type="chain" id="PRO_5026757442" evidence="2">
    <location>
        <begin position="16"/>
        <end position="160"/>
    </location>
</feature>
<accession>A0A6L8KEJ9</accession>